<evidence type="ECO:0000313" key="2">
    <source>
        <dbReference type="Proteomes" id="UP000466445"/>
    </source>
</evidence>
<dbReference type="Proteomes" id="UP000466445">
    <property type="component" value="Chromosome"/>
</dbReference>
<keyword evidence="2" id="KW-1185">Reference proteome</keyword>
<dbReference type="KEGG" id="msar:MSAR_07830"/>
<dbReference type="GO" id="GO:0016491">
    <property type="term" value="F:oxidoreductase activity"/>
    <property type="evidence" value="ECO:0007669"/>
    <property type="project" value="InterPro"/>
</dbReference>
<dbReference type="SUPFAM" id="SSF56003">
    <property type="entry name" value="Molybdenum cofactor-binding domain"/>
    <property type="match status" value="1"/>
</dbReference>
<reference evidence="1 2" key="1">
    <citation type="journal article" date="2019" name="Emerg. Microbes Infect.">
        <title>Comprehensive subspecies identification of 175 nontuberculous mycobacteria species based on 7547 genomic profiles.</title>
        <authorList>
            <person name="Matsumoto Y."/>
            <person name="Kinjo T."/>
            <person name="Motooka D."/>
            <person name="Nabeya D."/>
            <person name="Jung N."/>
            <person name="Uechi K."/>
            <person name="Horii T."/>
            <person name="Iida T."/>
            <person name="Fujita J."/>
            <person name="Nakamura S."/>
        </authorList>
    </citation>
    <scope>NUCLEOTIDE SEQUENCE [LARGE SCALE GENOMIC DNA]</scope>
    <source>
        <strain evidence="1 2">JCM 30395</strain>
    </source>
</reference>
<organism evidence="1 2">
    <name type="scientific">Mycolicibacterium sarraceniae</name>
    <dbReference type="NCBI Taxonomy" id="1534348"/>
    <lineage>
        <taxon>Bacteria</taxon>
        <taxon>Bacillati</taxon>
        <taxon>Actinomycetota</taxon>
        <taxon>Actinomycetes</taxon>
        <taxon>Mycobacteriales</taxon>
        <taxon>Mycobacteriaceae</taxon>
        <taxon>Mycolicibacterium</taxon>
    </lineage>
</organism>
<accession>A0A7I7SKX4</accession>
<protein>
    <submittedName>
        <fullName evidence="1">Uncharacterized protein</fullName>
    </submittedName>
</protein>
<dbReference type="InterPro" id="IPR037165">
    <property type="entry name" value="AldOxase/xan_DH_Mopterin-bd_sf"/>
</dbReference>
<dbReference type="AlphaFoldDB" id="A0A7I7SKX4"/>
<name>A0A7I7SKX4_9MYCO</name>
<gene>
    <name evidence="1" type="ORF">MSAR_07830</name>
</gene>
<proteinExistence type="predicted"/>
<dbReference type="Gene3D" id="3.30.365.10">
    <property type="entry name" value="Aldehyde oxidase/xanthine dehydrogenase, molybdopterin binding domain"/>
    <property type="match status" value="1"/>
</dbReference>
<dbReference type="EMBL" id="AP022595">
    <property type="protein sequence ID" value="BBY57647.1"/>
    <property type="molecule type" value="Genomic_DNA"/>
</dbReference>
<evidence type="ECO:0000313" key="1">
    <source>
        <dbReference type="EMBL" id="BBY57647.1"/>
    </source>
</evidence>
<sequence length="86" mass="8763">MSAHRVATAATVALMSTALLGLRREHLSLTGAKKGDAFQYSIAEPIGGKGLGETVIVGVAAAIANAVFNATGRRITGLPITCETLL</sequence>